<dbReference type="NCBIfam" id="TIGR00888">
    <property type="entry name" value="guaA_Nterm"/>
    <property type="match status" value="1"/>
</dbReference>
<dbReference type="SUPFAM" id="SSF52317">
    <property type="entry name" value="Class I glutamine amidotransferase-like"/>
    <property type="match status" value="1"/>
</dbReference>
<evidence type="ECO:0000256" key="4">
    <source>
        <dbReference type="ARBA" id="ARBA00022755"/>
    </source>
</evidence>
<keyword evidence="6" id="KW-0315">Glutamine amidotransferase</keyword>
<dbReference type="CDD" id="cd01742">
    <property type="entry name" value="GATase1_GMP_Synthase"/>
    <property type="match status" value="1"/>
</dbReference>
<gene>
    <name evidence="9" type="ORF">UW92_C0001G0026</name>
</gene>
<keyword evidence="2" id="KW-0547">Nucleotide-binding</keyword>
<dbReference type="InterPro" id="IPR029062">
    <property type="entry name" value="Class_I_gatase-like"/>
</dbReference>
<evidence type="ECO:0000256" key="7">
    <source>
        <dbReference type="ARBA" id="ARBA00030464"/>
    </source>
</evidence>
<dbReference type="GO" id="GO:0005524">
    <property type="term" value="F:ATP binding"/>
    <property type="evidence" value="ECO:0007669"/>
    <property type="project" value="UniProtKB-KW"/>
</dbReference>
<dbReference type="GO" id="GO:0003921">
    <property type="term" value="F:GMP synthase activity"/>
    <property type="evidence" value="ECO:0007669"/>
    <property type="project" value="TreeGrafter"/>
</dbReference>
<dbReference type="PANTHER" id="PTHR11922">
    <property type="entry name" value="GMP SYNTHASE-RELATED"/>
    <property type="match status" value="1"/>
</dbReference>
<organism evidence="9 10">
    <name type="scientific">Candidatus Jorgensenbacteria bacterium GW2011_GWA2_45_13</name>
    <dbReference type="NCBI Taxonomy" id="1618662"/>
    <lineage>
        <taxon>Bacteria</taxon>
        <taxon>Candidatus Joergenseniibacteriota</taxon>
    </lineage>
</organism>
<evidence type="ECO:0000313" key="9">
    <source>
        <dbReference type="EMBL" id="KKT92460.1"/>
    </source>
</evidence>
<keyword evidence="3" id="KW-0332">GMP biosynthesis</keyword>
<dbReference type="Gene3D" id="3.40.50.880">
    <property type="match status" value="1"/>
</dbReference>
<evidence type="ECO:0000256" key="6">
    <source>
        <dbReference type="ARBA" id="ARBA00022962"/>
    </source>
</evidence>
<reference evidence="9 10" key="1">
    <citation type="journal article" date="2015" name="Nature">
        <title>rRNA introns, odd ribosomes, and small enigmatic genomes across a large radiation of phyla.</title>
        <authorList>
            <person name="Brown C.T."/>
            <person name="Hug L.A."/>
            <person name="Thomas B.C."/>
            <person name="Sharon I."/>
            <person name="Castelle C.J."/>
            <person name="Singh A."/>
            <person name="Wilkins M.J."/>
            <person name="Williams K.H."/>
            <person name="Banfield J.F."/>
        </authorList>
    </citation>
    <scope>NUCLEOTIDE SEQUENCE [LARGE SCALE GENOMIC DNA]</scope>
</reference>
<dbReference type="AlphaFoldDB" id="A0A0G1L989"/>
<proteinExistence type="predicted"/>
<dbReference type="PRINTS" id="PR00096">
    <property type="entry name" value="GATASE"/>
</dbReference>
<keyword evidence="1" id="KW-0436">Ligase</keyword>
<protein>
    <recommendedName>
        <fullName evidence="7">GMP synthetase</fullName>
    </recommendedName>
</protein>
<dbReference type="Pfam" id="PF00117">
    <property type="entry name" value="GATase"/>
    <property type="match status" value="1"/>
</dbReference>
<dbReference type="InterPro" id="IPR004739">
    <property type="entry name" value="GMP_synth_GATase"/>
</dbReference>
<keyword evidence="5" id="KW-0067">ATP-binding</keyword>
<evidence type="ECO:0000259" key="8">
    <source>
        <dbReference type="Pfam" id="PF00117"/>
    </source>
</evidence>
<evidence type="ECO:0000313" key="10">
    <source>
        <dbReference type="Proteomes" id="UP000033966"/>
    </source>
</evidence>
<accession>A0A0G1L989</accession>
<sequence length="205" mass="22374">MSGFEIRLLLLVAYNLVRGNAMPILIVDMGSQYSHVIWRSVRDLSREGKIVPKDVSQKELSSAEAIILSGGPSSVTKDNFHSIPNQIKKSGMPILGICLGHQLIAHSLGGKVVKGKSAEYGISKIVVDEGGVLLSGLPKSFNAWVSHFDEVAAMPPGFVRLAHSETCGVEAMENAKRKIFSVQFHPEVWHTENGEKILQNFLSQV</sequence>
<dbReference type="FunFam" id="3.40.50.880:FF:000047">
    <property type="entry name" value="GMP synthase [glutamine-hydrolyzing] subunit A"/>
    <property type="match status" value="1"/>
</dbReference>
<dbReference type="PRINTS" id="PR00099">
    <property type="entry name" value="CPSGATASE"/>
</dbReference>
<dbReference type="NCBIfam" id="NF001975">
    <property type="entry name" value="PRK00758.1"/>
    <property type="match status" value="1"/>
</dbReference>
<dbReference type="PRINTS" id="PR00097">
    <property type="entry name" value="ANTSNTHASEII"/>
</dbReference>
<dbReference type="PATRIC" id="fig|1618662.3.peg.26"/>
<dbReference type="Proteomes" id="UP000033966">
    <property type="component" value="Unassembled WGS sequence"/>
</dbReference>
<dbReference type="EMBL" id="LCKF01000001">
    <property type="protein sequence ID" value="KKT92460.1"/>
    <property type="molecule type" value="Genomic_DNA"/>
</dbReference>
<keyword evidence="4" id="KW-0658">Purine biosynthesis</keyword>
<evidence type="ECO:0000256" key="5">
    <source>
        <dbReference type="ARBA" id="ARBA00022840"/>
    </source>
</evidence>
<name>A0A0G1L989_9BACT</name>
<feature type="domain" description="Glutamine amidotransferase" evidence="8">
    <location>
        <begin position="25"/>
        <end position="203"/>
    </location>
</feature>
<comment type="caution">
    <text evidence="9">The sequence shown here is derived from an EMBL/GenBank/DDBJ whole genome shotgun (WGS) entry which is preliminary data.</text>
</comment>
<evidence type="ECO:0000256" key="2">
    <source>
        <dbReference type="ARBA" id="ARBA00022741"/>
    </source>
</evidence>
<evidence type="ECO:0000256" key="1">
    <source>
        <dbReference type="ARBA" id="ARBA00022598"/>
    </source>
</evidence>
<evidence type="ECO:0000256" key="3">
    <source>
        <dbReference type="ARBA" id="ARBA00022749"/>
    </source>
</evidence>
<dbReference type="GO" id="GO:0005829">
    <property type="term" value="C:cytosol"/>
    <property type="evidence" value="ECO:0007669"/>
    <property type="project" value="TreeGrafter"/>
</dbReference>
<dbReference type="PROSITE" id="PS51273">
    <property type="entry name" value="GATASE_TYPE_1"/>
    <property type="match status" value="1"/>
</dbReference>
<dbReference type="PANTHER" id="PTHR11922:SF2">
    <property type="entry name" value="GMP SYNTHASE [GLUTAMINE-HYDROLYZING]"/>
    <property type="match status" value="1"/>
</dbReference>
<dbReference type="InterPro" id="IPR017926">
    <property type="entry name" value="GATASE"/>
</dbReference>